<dbReference type="AlphaFoldDB" id="A0A1A8XFL4"/>
<evidence type="ECO:0000313" key="2">
    <source>
        <dbReference type="EMBL" id="SBT02711.1"/>
    </source>
</evidence>
<keyword evidence="1" id="KW-0812">Transmembrane</keyword>
<dbReference type="Proteomes" id="UP000078546">
    <property type="component" value="Unassembled WGS sequence"/>
</dbReference>
<feature type="transmembrane region" description="Helical" evidence="1">
    <location>
        <begin position="266"/>
        <end position="287"/>
    </location>
</feature>
<evidence type="ECO:0000313" key="3">
    <source>
        <dbReference type="Proteomes" id="UP000078546"/>
    </source>
</evidence>
<accession>A0A1A8XFL4</accession>
<sequence>MANAEIFLKDSSKYKLYDELGKDGESKSYCKYCESVKGILSKFNGNLNELCCLFARNLIELSTTLPEEGKNNERCKYFNFWIHDQIKKKISTTINDSTHRNYIRLQFLQVFDKIKSHSLHIDCYYEYDKNVDLDLWGKWKNLYDFIKNYDHIKNLVISDYNLCKMYPAYLSYIEEIYKNYKNECCNTVSRKCPFSSGFKDWCNQNDFLNALTCAETNAVSETFIQDRRTEGSIEQQGTGIAHIVKGSQFERSFSESGETLTTKSDYYSKLGIGFSFLTILPTFFYLYKFTTFGNWIRFKVLKHNINNKLGEDTQTLMTQELNKDDENAYNDGYNITYHPS</sequence>
<keyword evidence="1" id="KW-1133">Transmembrane helix</keyword>
<dbReference type="InterPro" id="IPR008780">
    <property type="entry name" value="Plasmodium_Vir"/>
</dbReference>
<dbReference type="EMBL" id="FLQV01003686">
    <property type="protein sequence ID" value="SBT02711.1"/>
    <property type="molecule type" value="Genomic_DNA"/>
</dbReference>
<evidence type="ECO:0000256" key="1">
    <source>
        <dbReference type="SAM" id="Phobius"/>
    </source>
</evidence>
<gene>
    <name evidence="2" type="ORF">POVCU1_079920</name>
</gene>
<name>A0A1A8XFL4_PLAOA</name>
<organism evidence="2 3">
    <name type="scientific">Plasmodium ovale curtisi</name>
    <dbReference type="NCBI Taxonomy" id="864141"/>
    <lineage>
        <taxon>Eukaryota</taxon>
        <taxon>Sar</taxon>
        <taxon>Alveolata</taxon>
        <taxon>Apicomplexa</taxon>
        <taxon>Aconoidasida</taxon>
        <taxon>Haemosporida</taxon>
        <taxon>Plasmodiidae</taxon>
        <taxon>Plasmodium</taxon>
        <taxon>Plasmodium (Plasmodium)</taxon>
    </lineage>
</organism>
<reference evidence="3" key="1">
    <citation type="submission" date="2016-05" db="EMBL/GenBank/DDBJ databases">
        <authorList>
            <person name="Naeem Raeece"/>
        </authorList>
    </citation>
    <scope>NUCLEOTIDE SEQUENCE [LARGE SCALE GENOMIC DNA]</scope>
</reference>
<proteinExistence type="predicted"/>
<protein>
    <submittedName>
        <fullName evidence="2">PIR Superfamily Protein</fullName>
    </submittedName>
</protein>
<keyword evidence="1" id="KW-0472">Membrane</keyword>
<dbReference type="Pfam" id="PF05795">
    <property type="entry name" value="Plasmodium_Vir"/>
    <property type="match status" value="1"/>
</dbReference>